<evidence type="ECO:0000313" key="3">
    <source>
        <dbReference type="Proteomes" id="UP000176527"/>
    </source>
</evidence>
<dbReference type="InterPro" id="IPR001173">
    <property type="entry name" value="Glyco_trans_2-like"/>
</dbReference>
<dbReference type="PANTHER" id="PTHR22916">
    <property type="entry name" value="GLYCOSYLTRANSFERASE"/>
    <property type="match status" value="1"/>
</dbReference>
<feature type="domain" description="Glycosyltransferase 2-like" evidence="1">
    <location>
        <begin position="9"/>
        <end position="128"/>
    </location>
</feature>
<gene>
    <name evidence="2" type="ORF">A3F00_02030</name>
</gene>
<dbReference type="EMBL" id="MFDE01000001">
    <property type="protein sequence ID" value="OGE39390.1"/>
    <property type="molecule type" value="Genomic_DNA"/>
</dbReference>
<organism evidence="2 3">
    <name type="scientific">Candidatus Daviesbacteria bacterium RIFCSPHIGHO2_12_FULL_37_11</name>
    <dbReference type="NCBI Taxonomy" id="1797777"/>
    <lineage>
        <taxon>Bacteria</taxon>
        <taxon>Candidatus Daviesiibacteriota</taxon>
    </lineage>
</organism>
<dbReference type="AlphaFoldDB" id="A0A1F5KF07"/>
<proteinExistence type="predicted"/>
<comment type="caution">
    <text evidence="2">The sequence shown here is derived from an EMBL/GenBank/DDBJ whole genome shotgun (WGS) entry which is preliminary data.</text>
</comment>
<dbReference type="Proteomes" id="UP000176527">
    <property type="component" value="Unassembled WGS sequence"/>
</dbReference>
<dbReference type="SUPFAM" id="SSF53448">
    <property type="entry name" value="Nucleotide-diphospho-sugar transferases"/>
    <property type="match status" value="1"/>
</dbReference>
<dbReference type="Pfam" id="PF00535">
    <property type="entry name" value="Glycos_transf_2"/>
    <property type="match status" value="1"/>
</dbReference>
<evidence type="ECO:0000259" key="1">
    <source>
        <dbReference type="Pfam" id="PF00535"/>
    </source>
</evidence>
<dbReference type="InterPro" id="IPR029044">
    <property type="entry name" value="Nucleotide-diphossugar_trans"/>
</dbReference>
<dbReference type="PANTHER" id="PTHR22916:SF66">
    <property type="entry name" value="BETA-1,3-GALACTOSYLTRANSFERASE-RELATED"/>
    <property type="match status" value="1"/>
</dbReference>
<reference evidence="2 3" key="1">
    <citation type="journal article" date="2016" name="Nat. Commun.">
        <title>Thousands of microbial genomes shed light on interconnected biogeochemical processes in an aquifer system.</title>
        <authorList>
            <person name="Anantharaman K."/>
            <person name="Brown C.T."/>
            <person name="Hug L.A."/>
            <person name="Sharon I."/>
            <person name="Castelle C.J."/>
            <person name="Probst A.J."/>
            <person name="Thomas B.C."/>
            <person name="Singh A."/>
            <person name="Wilkins M.J."/>
            <person name="Karaoz U."/>
            <person name="Brodie E.L."/>
            <person name="Williams K.H."/>
            <person name="Hubbard S.S."/>
            <person name="Banfield J.F."/>
        </authorList>
    </citation>
    <scope>NUCLEOTIDE SEQUENCE [LARGE SCALE GENOMIC DNA]</scope>
</reference>
<protein>
    <recommendedName>
        <fullName evidence="1">Glycosyltransferase 2-like domain-containing protein</fullName>
    </recommendedName>
</protein>
<dbReference type="Gene3D" id="3.90.550.10">
    <property type="entry name" value="Spore Coat Polysaccharide Biosynthesis Protein SpsA, Chain A"/>
    <property type="match status" value="1"/>
</dbReference>
<name>A0A1F5KF07_9BACT</name>
<evidence type="ECO:0000313" key="2">
    <source>
        <dbReference type="EMBL" id="OGE39390.1"/>
    </source>
</evidence>
<sequence length="291" mass="33565">MKGNNPLISVIITTKNSSVTLSTLLKSIQKQSYKKIEIIVVDNNSSDKTVEIAKKFTKKVFNKGPERSAQRNLGALKSKGKYLLFLDSDMELGKKVIEECVELSEKKGIEVIIIPEKTVGRGFIQTIRRFEREMYEGDSSIELARFYSKRVFVKARGFDENLTGPEDYDLFYRVMKVAKAGRVKSYIYHHEEDLTLIKLLQKKFYYAKRGALYAEKHPELIRTQGLILFRKVYFKNWKKFVRRPVTGISFIFVRILETIWAVAGYISAVGIVNFLKKLIVVIFPNTGKTHD</sequence>
<accession>A0A1F5KF07</accession>